<name>A0A934S6X6_9BACT</name>
<gene>
    <name evidence="1" type="ORF">JIN87_24425</name>
</gene>
<dbReference type="RefSeq" id="WP_200358574.1">
    <property type="nucleotide sequence ID" value="NZ_JAENIL010000068.1"/>
</dbReference>
<comment type="caution">
    <text evidence="1">The sequence shown here is derived from an EMBL/GenBank/DDBJ whole genome shotgun (WGS) entry which is preliminary data.</text>
</comment>
<evidence type="ECO:0000313" key="1">
    <source>
        <dbReference type="EMBL" id="MBK1880053.1"/>
    </source>
</evidence>
<protein>
    <submittedName>
        <fullName evidence="1">Uncharacterized protein</fullName>
    </submittedName>
</protein>
<reference evidence="1" key="1">
    <citation type="submission" date="2021-01" db="EMBL/GenBank/DDBJ databases">
        <title>Modified the classification status of verrucomicrobia.</title>
        <authorList>
            <person name="Feng X."/>
        </authorList>
    </citation>
    <scope>NUCLEOTIDE SEQUENCE</scope>
    <source>
        <strain evidence="1">KCTC 13126</strain>
    </source>
</reference>
<keyword evidence="2" id="KW-1185">Reference proteome</keyword>
<dbReference type="Proteomes" id="UP000617628">
    <property type="component" value="Unassembled WGS sequence"/>
</dbReference>
<accession>A0A934S6X6</accession>
<organism evidence="1 2">
    <name type="scientific">Pelagicoccus mobilis</name>
    <dbReference type="NCBI Taxonomy" id="415221"/>
    <lineage>
        <taxon>Bacteria</taxon>
        <taxon>Pseudomonadati</taxon>
        <taxon>Verrucomicrobiota</taxon>
        <taxon>Opitutia</taxon>
        <taxon>Puniceicoccales</taxon>
        <taxon>Pelagicoccaceae</taxon>
        <taxon>Pelagicoccus</taxon>
    </lineage>
</organism>
<dbReference type="Gene3D" id="2.60.120.260">
    <property type="entry name" value="Galactose-binding domain-like"/>
    <property type="match status" value="1"/>
</dbReference>
<sequence>MMRSVWAFGAMLSLDSMASAQGGGYDESKMEYIDNGVIKLGVNKGLGGAITYIADSQTEKNIVNNYDWGRQIQMSFFAYPIPYSENGKDPAAHWEHIGWNPIQAGDDYGNGSAIVDFQKSDTTLYVKCIPMQWPLDNVPGECTYECWIELDGNTAQVRARLVNNRSDQNQYNARHQELPAVYSNGEFYRLMTYRGDQPFTGDAVVRIPKKTGGGFPWDYWLATENWAALVDDNDWGLGIHKPDNYFFIGGFAGQEGQGGTFDSPTGYIAPLHTEILDHDIVYEYTYTLIVGDLTEIRDYAVVQGQGMGLPDWTFENDRQHWRYNAVGSTGTDAGWPINDYIQLDLGKNQLWATSPPRLWQAEEAPVLYINAAFSTSQSKSRVAWTNYESDSYDPSFDGNVIAFDIIGDGEFRTYAIDLASVENYAGAMSYLGFQPSPSPEEGGWVKVKRIWFGADQRHLDSFSGKMVGNDLALQVGGGPGRSFAVEATSDLSAQPTVWTDVGSVRLDEEGEGLFVEPGASLPRFYRLKEASGADDPVAGGPVANAGFETPVQATFTYGPLTDGWTFNSSSGLQASGWQAGAAPEGAQTAFLQGGSSSIEQSLSLEAGDYEVVFWIADRTSDGGMQTVEVRFDGAPVGTFSPANGSFEEVRTNSFTVASPGDYTLEFAGAGSGDVTAFVDAVSITAK</sequence>
<proteinExistence type="predicted"/>
<evidence type="ECO:0000313" key="2">
    <source>
        <dbReference type="Proteomes" id="UP000617628"/>
    </source>
</evidence>
<dbReference type="EMBL" id="JAENIL010000068">
    <property type="protein sequence ID" value="MBK1880053.1"/>
    <property type="molecule type" value="Genomic_DNA"/>
</dbReference>
<dbReference type="AlphaFoldDB" id="A0A934S6X6"/>